<keyword evidence="8" id="KW-0445">Lipid transport</keyword>
<evidence type="ECO:0000256" key="2">
    <source>
        <dbReference type="ARBA" id="ARBA00004623"/>
    </source>
</evidence>
<dbReference type="PANTHER" id="PTHR13190">
    <property type="entry name" value="AUTOPHAGY-RELATED 2, ISOFORM A"/>
    <property type="match status" value="1"/>
</dbReference>
<evidence type="ECO:0000256" key="6">
    <source>
        <dbReference type="ARBA" id="ARBA00022824"/>
    </source>
</evidence>
<evidence type="ECO:0000313" key="13">
    <source>
        <dbReference type="Proteomes" id="UP001176961"/>
    </source>
</evidence>
<sequence>MQLFGPSIADGVHKRWCRFMIHRYLGQLLEQSLALDQLSVELCAGKLAVNEVKINTQYVNEFLTSLNVPLTLSDGFVGRITIEVPWLSLLSEPSRVKLHQLELTLESKEDVLHNNETLNSSVFESIVDSIPSSDDLARSFYESVIEGPDAFAVTKDGVKAVAEIIEAVISRVGIELTESTLRLESSTKSDARLRTAVEVRLKNIRFMKGLHGQNGSSVDTSTLSNEREIVDRKCIDMSGVEFFTDVYTATEDRLNDQNSCCGGEQKPTNYYGSPSSSSADFHSCSSSSNAQINQTRNECRGVEKGSDQELMSKPVKFAEFVGESHMTFCTRMSSVLANKKDKKSEVELFCKGFHCFISPSQIEILKGFLSSIALCEAGRSDSCGRKMDRNDYDAMTKNVEQGFQRTRLTTPMRLEETGREREEFQGMVSINLEHDTALRKFSSIHSILEAEDAAKASISLKVELETVLVYIPHSDILSLEYVKPLANGYHEALDHISKEAETFFTKSAEISLKCCILTTARSMLDDLYPKDHLRVVGSSVVFTYQAGNADSEGLMCAKIVFSNVDAVEFLTAESNPVDGENKHITLLDFSDIVVHDPEPQLKIVIETISDMVDKSNIIICIRKCHCELDPSFVERIADLLAPRPFFYSLLERPSNSKFAVRVESPQLCKNYLNAYTIQLRESKLTVKCAEFKLSLRIPMVDLPSIGAKTTFRQRRVHTEYIDLLITSPVVEVALGDETATIELFAAEVQGSFCGISNKLTCCQICQFLWMGQSANEPLHIKLDYDPRNKALSCGTEICHASGTDLNDVLDNSLSSSLITTVPRREGPFTHAHHSSFHGQAVIAGSREEMRAFGAECTFQSKLAITLNIPLLRVFISNHEFLELLYNRLVNGLLLWQPAARVTALGPEDFLVNVFSDKVSKRDQYGDNPKETVGDLEEELDPLIFSDIFVRSKAHLLSLTLNLRRASVMCFAEAKEGDGKGVSANMTDAQFFFVGGYHGKMSDSYAYYTAHTFAIGDRRVDSVPRVFSSNFGEWNSDEIHVYSIPADDKFSSRSDEDAVGVAMHLHELPDRVTKDLLLAIALRNICLQIRPFQNPEKTWLLCLAHFFNLQNDPSPGIEPYAVKTELHIHLDNVVLAYDHAWTKRDSNVRLRLVIGEADINSAIAQDMDLAKITSSLENVGVFISNNRKVSSSVRCEEQPFGNACICASNKEYLKVVDVGILRFECIYPCSLSVEPEDKTPPLEIRCLNGTIEAWIRADTLAAMLNIATEISDSQGYAAYTNEGYREHHSGDTCDATNNYRNDSHSSLAKESKRRLLVSAMKESVACGCRYSTSAATAEHFADPSLDSPWPGCARAYPQDDEFCVLDSEVSTIKSVSKSYIKYIGTRAHPDIIIDIDYQHFPFPRDCDECAALLTNSSTPTIRYLIRDISINLHLCAESVEDANLLKNCRRCSEHRERLIKNQADGDGHGKSRNHPACLVLQLSKITYVHQFFCEKAPFKSMMLLTIHDMTLLDTLTPGKFKKVLYQYLAAQRPRGTCAPMLAVRKIESQKCEGKMRVSMLPIKLNVDQDTIDFLNSFLQEVAESSADAECKLKSGTDRDTTFFKEFIFSPPVPIYVDYHGKNRVNMEKDGAVVGVIAGFGHLHQAEFELNEIVYRNGLLGVGRCFSVAVEEWLSNIKVFPNILASFGPIRPVYQIGKAVADLFLFPAAELRKQDGNLIKGIQKGFGSFGQSTAAGVVVVAQTFLGVVQALARSAY</sequence>
<dbReference type="GO" id="GO:0061908">
    <property type="term" value="C:phagophore"/>
    <property type="evidence" value="ECO:0007669"/>
    <property type="project" value="TreeGrafter"/>
</dbReference>
<dbReference type="EMBL" id="CATQJL010000001">
    <property type="protein sequence ID" value="CAJ0589456.1"/>
    <property type="molecule type" value="Genomic_DNA"/>
</dbReference>
<comment type="catalytic activity">
    <reaction evidence="11">
        <text>a 1,2-diacyl-sn-glycero-3-phosphoethanolamine(in) = a 1,2-diacyl-sn-glycero-3-phosphoethanolamine(out)</text>
        <dbReference type="Rhea" id="RHEA:38895"/>
        <dbReference type="ChEBI" id="CHEBI:64612"/>
    </reaction>
</comment>
<dbReference type="Pfam" id="PF13329">
    <property type="entry name" value="ATG2_CAD"/>
    <property type="match status" value="2"/>
</dbReference>
<protein>
    <recommendedName>
        <fullName evidence="4">Autophagy-related protein 2</fullName>
    </recommendedName>
</protein>
<evidence type="ECO:0000256" key="10">
    <source>
        <dbReference type="ARBA" id="ARBA00024479"/>
    </source>
</evidence>
<comment type="catalytic activity">
    <reaction evidence="10">
        <text>a 1,2-diacyl-sn-glycero-3-phospho-L-serine(in) = a 1,2-diacyl-sn-glycero-3-phospho-L-serine(out)</text>
        <dbReference type="Rhea" id="RHEA:38663"/>
        <dbReference type="ChEBI" id="CHEBI:57262"/>
    </reaction>
</comment>
<dbReference type="PANTHER" id="PTHR13190:SF1">
    <property type="entry name" value="AUTOPHAGY-RELATED 2, ISOFORM A"/>
    <property type="match status" value="1"/>
</dbReference>
<keyword evidence="5" id="KW-0813">Transport</keyword>
<evidence type="ECO:0000256" key="5">
    <source>
        <dbReference type="ARBA" id="ARBA00022448"/>
    </source>
</evidence>
<keyword evidence="7" id="KW-0072">Autophagy</keyword>
<evidence type="ECO:0000256" key="8">
    <source>
        <dbReference type="ARBA" id="ARBA00023055"/>
    </source>
</evidence>
<dbReference type="GO" id="GO:0061709">
    <property type="term" value="P:reticulophagy"/>
    <property type="evidence" value="ECO:0007669"/>
    <property type="project" value="TreeGrafter"/>
</dbReference>
<dbReference type="GO" id="GO:0061723">
    <property type="term" value="P:glycophagy"/>
    <property type="evidence" value="ECO:0007669"/>
    <property type="project" value="TreeGrafter"/>
</dbReference>
<dbReference type="GO" id="GO:0034727">
    <property type="term" value="P:piecemeal microautophagy of the nucleus"/>
    <property type="evidence" value="ECO:0007669"/>
    <property type="project" value="TreeGrafter"/>
</dbReference>
<evidence type="ECO:0000256" key="3">
    <source>
        <dbReference type="ARBA" id="ARBA00009714"/>
    </source>
</evidence>
<evidence type="ECO:0000256" key="9">
    <source>
        <dbReference type="ARBA" id="ARBA00023136"/>
    </source>
</evidence>
<evidence type="ECO:0000256" key="1">
    <source>
        <dbReference type="ARBA" id="ARBA00004406"/>
    </source>
</evidence>
<comment type="caution">
    <text evidence="12">The sequence shown here is derived from an EMBL/GenBank/DDBJ whole genome shotgun (WGS) entry which is preliminary data.</text>
</comment>
<evidence type="ECO:0000256" key="7">
    <source>
        <dbReference type="ARBA" id="ARBA00023006"/>
    </source>
</evidence>
<dbReference type="GO" id="GO:0034045">
    <property type="term" value="C:phagophore assembly site membrane"/>
    <property type="evidence" value="ECO:0007669"/>
    <property type="project" value="UniProtKB-SubCell"/>
</dbReference>
<reference evidence="12" key="1">
    <citation type="submission" date="2023-07" db="EMBL/GenBank/DDBJ databases">
        <authorList>
            <consortium name="CYATHOMIX"/>
        </authorList>
    </citation>
    <scope>NUCLEOTIDE SEQUENCE</scope>
    <source>
        <strain evidence="12">N/A</strain>
    </source>
</reference>
<dbReference type="GO" id="GO:0032266">
    <property type="term" value="F:phosphatidylinositol-3-phosphate binding"/>
    <property type="evidence" value="ECO:0007669"/>
    <property type="project" value="TreeGrafter"/>
</dbReference>
<dbReference type="GO" id="GO:0000422">
    <property type="term" value="P:autophagy of mitochondrion"/>
    <property type="evidence" value="ECO:0007669"/>
    <property type="project" value="TreeGrafter"/>
</dbReference>
<name>A0AA36DLJ3_CYLNA</name>
<dbReference type="GO" id="GO:0005789">
    <property type="term" value="C:endoplasmic reticulum membrane"/>
    <property type="evidence" value="ECO:0007669"/>
    <property type="project" value="UniProtKB-SubCell"/>
</dbReference>
<comment type="subcellular location">
    <subcellularLocation>
        <location evidence="1">Endoplasmic reticulum membrane</location>
        <topology evidence="1">Peripheral membrane protein</topology>
    </subcellularLocation>
    <subcellularLocation>
        <location evidence="2">Preautophagosomal structure membrane</location>
        <topology evidence="2">Peripheral membrane protein</topology>
    </subcellularLocation>
</comment>
<keyword evidence="13" id="KW-1185">Reference proteome</keyword>
<accession>A0AA36DLJ3</accession>
<dbReference type="Proteomes" id="UP001176961">
    <property type="component" value="Unassembled WGS sequence"/>
</dbReference>
<dbReference type="InterPro" id="IPR026849">
    <property type="entry name" value="ATG2"/>
</dbReference>
<evidence type="ECO:0000256" key="11">
    <source>
        <dbReference type="ARBA" id="ARBA00024615"/>
    </source>
</evidence>
<evidence type="ECO:0000256" key="4">
    <source>
        <dbReference type="ARBA" id="ARBA00018070"/>
    </source>
</evidence>
<keyword evidence="6" id="KW-0256">Endoplasmic reticulum</keyword>
<comment type="similarity">
    <text evidence="3">Belongs to the ATG2 family.</text>
</comment>
<organism evidence="12 13">
    <name type="scientific">Cylicocyclus nassatus</name>
    <name type="common">Nematode worm</name>
    <dbReference type="NCBI Taxonomy" id="53992"/>
    <lineage>
        <taxon>Eukaryota</taxon>
        <taxon>Metazoa</taxon>
        <taxon>Ecdysozoa</taxon>
        <taxon>Nematoda</taxon>
        <taxon>Chromadorea</taxon>
        <taxon>Rhabditida</taxon>
        <taxon>Rhabditina</taxon>
        <taxon>Rhabditomorpha</taxon>
        <taxon>Strongyloidea</taxon>
        <taxon>Strongylidae</taxon>
        <taxon>Cylicocyclus</taxon>
    </lineage>
</organism>
<gene>
    <name evidence="12" type="ORF">CYNAS_LOCUS1439</name>
</gene>
<evidence type="ECO:0000313" key="12">
    <source>
        <dbReference type="EMBL" id="CAJ0589456.1"/>
    </source>
</evidence>
<dbReference type="GO" id="GO:0043495">
    <property type="term" value="F:protein-membrane adaptor activity"/>
    <property type="evidence" value="ECO:0007669"/>
    <property type="project" value="TreeGrafter"/>
</dbReference>
<dbReference type="GO" id="GO:0006869">
    <property type="term" value="P:lipid transport"/>
    <property type="evidence" value="ECO:0007669"/>
    <property type="project" value="UniProtKB-KW"/>
</dbReference>
<dbReference type="GO" id="GO:0000045">
    <property type="term" value="P:autophagosome assembly"/>
    <property type="evidence" value="ECO:0007669"/>
    <property type="project" value="TreeGrafter"/>
</dbReference>
<keyword evidence="9" id="KW-0472">Membrane</keyword>
<proteinExistence type="inferred from homology"/>